<dbReference type="AlphaFoldDB" id="A0A382BQX8"/>
<organism evidence="1">
    <name type="scientific">marine metagenome</name>
    <dbReference type="NCBI Taxonomy" id="408172"/>
    <lineage>
        <taxon>unclassified sequences</taxon>
        <taxon>metagenomes</taxon>
        <taxon>ecological metagenomes</taxon>
    </lineage>
</organism>
<dbReference type="EMBL" id="UINC01030954">
    <property type="protein sequence ID" value="SVB16205.1"/>
    <property type="molecule type" value="Genomic_DNA"/>
</dbReference>
<reference evidence="1" key="1">
    <citation type="submission" date="2018-05" db="EMBL/GenBank/DDBJ databases">
        <authorList>
            <person name="Lanie J.A."/>
            <person name="Ng W.-L."/>
            <person name="Kazmierczak K.M."/>
            <person name="Andrzejewski T.M."/>
            <person name="Davidsen T.M."/>
            <person name="Wayne K.J."/>
            <person name="Tettelin H."/>
            <person name="Glass J.I."/>
            <person name="Rusch D."/>
            <person name="Podicherti R."/>
            <person name="Tsui H.-C.T."/>
            <person name="Winkler M.E."/>
        </authorList>
    </citation>
    <scope>NUCLEOTIDE SEQUENCE</scope>
</reference>
<evidence type="ECO:0000313" key="1">
    <source>
        <dbReference type="EMBL" id="SVB16205.1"/>
    </source>
</evidence>
<proteinExistence type="predicted"/>
<protein>
    <submittedName>
        <fullName evidence="1">Uncharacterized protein</fullName>
    </submittedName>
</protein>
<gene>
    <name evidence="1" type="ORF">METZ01_LOCUS169059</name>
</gene>
<name>A0A382BQX8_9ZZZZ</name>
<sequence length="144" mass="16161">MLNKNSVVMNRNTVKMISNDIEKALGDVASKWNVEIKRGNASFGSENMTLKLNVSTKRNGMVMTKEATDYNTYASMYNVTSKLGDMISHLGEDYKVIGWKPRSSKYPVLMEKVSNGGKYKFPVSLLPKKSNPTAKKAVKRTFLK</sequence>
<accession>A0A382BQX8</accession>